<dbReference type="Gene3D" id="3.40.50.300">
    <property type="entry name" value="P-loop containing nucleotide triphosphate hydrolases"/>
    <property type="match status" value="1"/>
</dbReference>
<accession>A0ABN8WXQ8</accession>
<name>A0ABN8WXQ8_9GAMM</name>
<dbReference type="RefSeq" id="WP_317963664.1">
    <property type="nucleotide sequence ID" value="NZ_OX458333.1"/>
</dbReference>
<reference evidence="1 2" key="1">
    <citation type="submission" date="2023-03" db="EMBL/GenBank/DDBJ databases">
        <authorList>
            <person name="Pearce D."/>
        </authorList>
    </citation>
    <scope>NUCLEOTIDE SEQUENCE [LARGE SCALE GENOMIC DNA]</scope>
    <source>
        <strain evidence="1">Msz</strain>
    </source>
</reference>
<organism evidence="1 2">
    <name type="scientific">Methylocaldum szegediense</name>
    <dbReference type="NCBI Taxonomy" id="73780"/>
    <lineage>
        <taxon>Bacteria</taxon>
        <taxon>Pseudomonadati</taxon>
        <taxon>Pseudomonadota</taxon>
        <taxon>Gammaproteobacteria</taxon>
        <taxon>Methylococcales</taxon>
        <taxon>Methylococcaceae</taxon>
        <taxon>Methylocaldum</taxon>
    </lineage>
</organism>
<dbReference type="SUPFAM" id="SSF52540">
    <property type="entry name" value="P-loop containing nucleoside triphosphate hydrolases"/>
    <property type="match status" value="1"/>
</dbReference>
<evidence type="ECO:0000313" key="2">
    <source>
        <dbReference type="Proteomes" id="UP001162030"/>
    </source>
</evidence>
<gene>
    <name evidence="1" type="ORF">MSZNOR_0613</name>
</gene>
<dbReference type="Pfam" id="PF13481">
    <property type="entry name" value="AAA_25"/>
    <property type="match status" value="1"/>
</dbReference>
<protein>
    <submittedName>
        <fullName evidence="1">Regulatory protein RepA</fullName>
    </submittedName>
</protein>
<dbReference type="EMBL" id="OX458333">
    <property type="protein sequence ID" value="CAI8749129.1"/>
    <property type="molecule type" value="Genomic_DNA"/>
</dbReference>
<sequence length="406" mass="44959">MEAPLNGELIDLCDLSTLATDGSGPPNWGPDTDRIPLEWLTVPPNEPKFIFPDLLPADVCAFIGTGGMGKSTLLLQRNICVILSRPFLGIEPALDGPVLYVTKEDGADRLRYRLFQVCDQMGLNESARKYVADNFYIRDFVGTDARLARFDGRGNIEITPLADQIVERYADVNPVIVTFDPLVKFSPGERAPNDAEDATINAAMRLQRALGCAVELVHHTSKAVVRDGIIDHHTGRGGAALGDGARAVFQLVTPDPTAAAGIATPADIEQGNILSLHVTKLTDAKKPKDPIWIRRKGWLFERIEIPTEDEARANARRERERQLDARISALVTYVEEKLRQTPTERFTQNDLVDARNQIFDGIGRDPMRDVIKAALRRGVLVEKPLPDGEKTRGGKYHFLAPSRWTL</sequence>
<proteinExistence type="predicted"/>
<dbReference type="Proteomes" id="UP001162030">
    <property type="component" value="Chromosome"/>
</dbReference>
<evidence type="ECO:0000313" key="1">
    <source>
        <dbReference type="EMBL" id="CAI8749129.1"/>
    </source>
</evidence>
<dbReference type="InterPro" id="IPR027417">
    <property type="entry name" value="P-loop_NTPase"/>
</dbReference>
<keyword evidence="2" id="KW-1185">Reference proteome</keyword>